<dbReference type="AlphaFoldDB" id="A0A1F6BLH6"/>
<comment type="caution">
    <text evidence="1">The sequence shown here is derived from an EMBL/GenBank/DDBJ whole genome shotgun (WGS) entry which is preliminary data.</text>
</comment>
<gene>
    <name evidence="1" type="ORF">A2110_02165</name>
</gene>
<proteinExistence type="predicted"/>
<dbReference type="EMBL" id="MFKH01000003">
    <property type="protein sequence ID" value="OGG37760.1"/>
    <property type="molecule type" value="Genomic_DNA"/>
</dbReference>
<accession>A0A1F6BLH6</accession>
<organism evidence="1 2">
    <name type="scientific">Candidatus Jorgensenbacteria bacterium GWA1_54_12</name>
    <dbReference type="NCBI Taxonomy" id="1798468"/>
    <lineage>
        <taxon>Bacteria</taxon>
        <taxon>Candidatus Joergenseniibacteriota</taxon>
    </lineage>
</organism>
<evidence type="ECO:0000313" key="2">
    <source>
        <dbReference type="Proteomes" id="UP000176273"/>
    </source>
</evidence>
<reference evidence="1 2" key="1">
    <citation type="journal article" date="2016" name="Nat. Commun.">
        <title>Thousands of microbial genomes shed light on interconnected biogeochemical processes in an aquifer system.</title>
        <authorList>
            <person name="Anantharaman K."/>
            <person name="Brown C.T."/>
            <person name="Hug L.A."/>
            <person name="Sharon I."/>
            <person name="Castelle C.J."/>
            <person name="Probst A.J."/>
            <person name="Thomas B.C."/>
            <person name="Singh A."/>
            <person name="Wilkins M.J."/>
            <person name="Karaoz U."/>
            <person name="Brodie E.L."/>
            <person name="Williams K.H."/>
            <person name="Hubbard S.S."/>
            <person name="Banfield J.F."/>
        </authorList>
    </citation>
    <scope>NUCLEOTIDE SEQUENCE [LARGE SCALE GENOMIC DNA]</scope>
</reference>
<dbReference type="STRING" id="1798468.A2110_02165"/>
<dbReference type="Proteomes" id="UP000176273">
    <property type="component" value="Unassembled WGS sequence"/>
</dbReference>
<name>A0A1F6BLH6_9BACT</name>
<evidence type="ECO:0000313" key="1">
    <source>
        <dbReference type="EMBL" id="OGG37760.1"/>
    </source>
</evidence>
<protein>
    <submittedName>
        <fullName evidence="1">Uncharacterized protein</fullName>
    </submittedName>
</protein>
<sequence length="157" mass="17788">MRDLTRAVIFIRISPDTWKGGDTVPEKGKTSATRLTTRAVTRFSRGQMEYHIRGGNLRRGMISSIVVENGALIVTFLWVAQAAGSWFPRRWVRDRNLAYRTDLKTYTVEDIGRSMEGQDTRILLSSATLREYVILYPPNGEKLNPNEVDGLVLSART</sequence>